<sequence length="193" mass="20820">MGFVTATGPMPSAAILASHCIGRRGPWSTRGVGPPGILNRRGLSVAGTRRLALGLAAGVLKLHDTPWLPRQCNVTLFVTGVTLVVDYPFMSATVVHDPSAAAPNALQPSQPLIRDETVFALGILLIELCLRRPFDDLILPTELNSDETKNINSMHVDSTQLDSSVETQQGDAYIVILTSGRVVWMMLVFEGEM</sequence>
<name>A0A9W7W145_9PEZI</name>
<gene>
    <name evidence="1" type="ORF">Tdes44962_MAKER03456</name>
</gene>
<dbReference type="PANTHER" id="PTHR35186">
    <property type="entry name" value="ANK_REP_REGION DOMAIN-CONTAINING PROTEIN"/>
    <property type="match status" value="1"/>
</dbReference>
<dbReference type="Proteomes" id="UP001138500">
    <property type="component" value="Unassembled WGS sequence"/>
</dbReference>
<dbReference type="EMBL" id="RIBY02001979">
    <property type="protein sequence ID" value="KAH9826463.1"/>
    <property type="molecule type" value="Genomic_DNA"/>
</dbReference>
<reference evidence="1 2" key="1">
    <citation type="journal article" date="2018" name="IMA Fungus">
        <title>IMA Genome-F 10: Nine draft genome sequences of Claviceps purpurea s.lat., including C. arundinis, C. humidiphila, and C. cf. spartinae, pseudomolecules for the pitch canker pathogen Fusarium circinatum, draft genome of Davidsoniella eucalypti, Grosmannia galeiformis, Quambalaria eucalypti, and Teratosphaeria destructans.</title>
        <authorList>
            <person name="Wingfield B.D."/>
            <person name="Liu M."/>
            <person name="Nguyen H.D."/>
            <person name="Lane F.A."/>
            <person name="Morgan S.W."/>
            <person name="De Vos L."/>
            <person name="Wilken P.M."/>
            <person name="Duong T.A."/>
            <person name="Aylward J."/>
            <person name="Coetzee M.P."/>
            <person name="Dadej K."/>
            <person name="De Beer Z.W."/>
            <person name="Findlay W."/>
            <person name="Havenga M."/>
            <person name="Kolarik M."/>
            <person name="Menzies J.G."/>
            <person name="Naidoo K."/>
            <person name="Pochopski O."/>
            <person name="Shoukouhi P."/>
            <person name="Santana Q.C."/>
            <person name="Seifert K.A."/>
            <person name="Soal N."/>
            <person name="Steenkamp E.T."/>
            <person name="Tatham C.T."/>
            <person name="van der Nest M.A."/>
            <person name="Wingfield M.J."/>
        </authorList>
    </citation>
    <scope>NUCLEOTIDE SEQUENCE [LARGE SCALE GENOMIC DNA]</scope>
    <source>
        <strain evidence="1">CMW44962</strain>
    </source>
</reference>
<comment type="caution">
    <text evidence="1">The sequence shown here is derived from an EMBL/GenBank/DDBJ whole genome shotgun (WGS) entry which is preliminary data.</text>
</comment>
<dbReference type="OrthoDB" id="3648680at2759"/>
<dbReference type="PANTHER" id="PTHR35186:SF4">
    <property type="entry name" value="PRION-INHIBITION AND PROPAGATION HELO DOMAIN-CONTAINING PROTEIN"/>
    <property type="match status" value="1"/>
</dbReference>
<keyword evidence="2" id="KW-1185">Reference proteome</keyword>
<evidence type="ECO:0000313" key="2">
    <source>
        <dbReference type="Proteomes" id="UP001138500"/>
    </source>
</evidence>
<organism evidence="1 2">
    <name type="scientific">Teratosphaeria destructans</name>
    <dbReference type="NCBI Taxonomy" id="418781"/>
    <lineage>
        <taxon>Eukaryota</taxon>
        <taxon>Fungi</taxon>
        <taxon>Dikarya</taxon>
        <taxon>Ascomycota</taxon>
        <taxon>Pezizomycotina</taxon>
        <taxon>Dothideomycetes</taxon>
        <taxon>Dothideomycetidae</taxon>
        <taxon>Mycosphaerellales</taxon>
        <taxon>Teratosphaeriaceae</taxon>
        <taxon>Teratosphaeria</taxon>
    </lineage>
</organism>
<dbReference type="AlphaFoldDB" id="A0A9W7W145"/>
<evidence type="ECO:0000313" key="1">
    <source>
        <dbReference type="EMBL" id="KAH9826463.1"/>
    </source>
</evidence>
<protein>
    <submittedName>
        <fullName evidence="1">Uncharacterized protein</fullName>
    </submittedName>
</protein>
<proteinExistence type="predicted"/>
<accession>A0A9W7W145</accession>
<reference evidence="1 2" key="2">
    <citation type="journal article" date="2021" name="Curr. Genet.">
        <title>Genetic response to nitrogen starvation in the aggressive Eucalyptus foliar pathogen Teratosphaeria destructans.</title>
        <authorList>
            <person name="Havenga M."/>
            <person name="Wingfield B.D."/>
            <person name="Wingfield M.J."/>
            <person name="Dreyer L.L."/>
            <person name="Roets F."/>
            <person name="Aylward J."/>
        </authorList>
    </citation>
    <scope>NUCLEOTIDE SEQUENCE [LARGE SCALE GENOMIC DNA]</scope>
    <source>
        <strain evidence="1">CMW44962</strain>
    </source>
</reference>